<keyword evidence="3 5" id="KW-1133">Transmembrane helix</keyword>
<proteinExistence type="predicted"/>
<organism evidence="7 8">
    <name type="scientific">Candidatus Uhrbacteria bacterium CG10_big_fil_rev_8_21_14_0_10_48_16</name>
    <dbReference type="NCBI Taxonomy" id="1975038"/>
    <lineage>
        <taxon>Bacteria</taxon>
        <taxon>Candidatus Uhriibacteriota</taxon>
    </lineage>
</organism>
<feature type="transmembrane region" description="Helical" evidence="5">
    <location>
        <begin position="248"/>
        <end position="266"/>
    </location>
</feature>
<dbReference type="InterPro" id="IPR007016">
    <property type="entry name" value="O-antigen_ligase-rel_domated"/>
</dbReference>
<dbReference type="PANTHER" id="PTHR37422">
    <property type="entry name" value="TEICHURONIC ACID BIOSYNTHESIS PROTEIN TUAE"/>
    <property type="match status" value="1"/>
</dbReference>
<protein>
    <recommendedName>
        <fullName evidence="6">O-antigen ligase-related domain-containing protein</fullName>
    </recommendedName>
</protein>
<accession>A0A2M8LHS9</accession>
<dbReference type="InterPro" id="IPR051533">
    <property type="entry name" value="WaaL-like"/>
</dbReference>
<evidence type="ECO:0000259" key="6">
    <source>
        <dbReference type="Pfam" id="PF04932"/>
    </source>
</evidence>
<keyword evidence="4 5" id="KW-0472">Membrane</keyword>
<feature type="transmembrane region" description="Helical" evidence="5">
    <location>
        <begin position="97"/>
        <end position="119"/>
    </location>
</feature>
<dbReference type="Pfam" id="PF04932">
    <property type="entry name" value="Wzy_C"/>
    <property type="match status" value="1"/>
</dbReference>
<feature type="transmembrane region" description="Helical" evidence="5">
    <location>
        <begin position="327"/>
        <end position="347"/>
    </location>
</feature>
<feature type="transmembrane region" description="Helical" evidence="5">
    <location>
        <begin position="73"/>
        <end position="91"/>
    </location>
</feature>
<feature type="transmembrane region" description="Helical" evidence="5">
    <location>
        <begin position="40"/>
        <end position="61"/>
    </location>
</feature>
<evidence type="ECO:0000256" key="2">
    <source>
        <dbReference type="ARBA" id="ARBA00022692"/>
    </source>
</evidence>
<feature type="transmembrane region" description="Helical" evidence="5">
    <location>
        <begin position="225"/>
        <end position="241"/>
    </location>
</feature>
<dbReference type="PANTHER" id="PTHR37422:SF13">
    <property type="entry name" value="LIPOPOLYSACCHARIDE BIOSYNTHESIS PROTEIN PA4999-RELATED"/>
    <property type="match status" value="1"/>
</dbReference>
<feature type="transmembrane region" description="Helical" evidence="5">
    <location>
        <begin position="201"/>
        <end position="219"/>
    </location>
</feature>
<comment type="caution">
    <text evidence="7">The sequence shown here is derived from an EMBL/GenBank/DDBJ whole genome shotgun (WGS) entry which is preliminary data.</text>
</comment>
<sequence length="415" mass="46592">MLAVLLILTTAYAVLCWSDLHKGLWLLVAVLPSYLLRTEIFHIPTTLLELLVLTFLIVWLIKRKTLPLQIQKDKGMLIPLFLLLTASTISIVTSPEIVAGLGIWKAYFIEPILLFFVVRHEITHEKFQIQTLFNALGLTALILSLVAVVQGFTGAGLPIPWDFEHRATSIFDYPNALGLFLGPVVIIGVMTLWNRIPTERFMNLFWLTVTLLSSIAILLAESEATVVAVIATLMCAGIWNSTTRKKTLLLLLVGIVVIGLSPWRSFVVEKLTLQDYSGRVRLSQWSETIDLLQDRWLFGAGLAGYPDVFAPYHQATHVEVFQYPHTILFNIWVELGLLGVLAFILLAWQVLNKFSPHTFSINPSTIAFLVLLEMTIHGLVDVPYFKNDLALLTWILLAIVFSYASAKPSLSKKKD</sequence>
<keyword evidence="2 5" id="KW-0812">Transmembrane</keyword>
<evidence type="ECO:0000313" key="7">
    <source>
        <dbReference type="EMBL" id="PJE76995.1"/>
    </source>
</evidence>
<dbReference type="EMBL" id="PFEU01000008">
    <property type="protein sequence ID" value="PJE76995.1"/>
    <property type="molecule type" value="Genomic_DNA"/>
</dbReference>
<reference evidence="8" key="1">
    <citation type="submission" date="2017-09" db="EMBL/GenBank/DDBJ databases">
        <title>Depth-based differentiation of microbial function through sediment-hosted aquifers and enrichment of novel symbionts in the deep terrestrial subsurface.</title>
        <authorList>
            <person name="Probst A.J."/>
            <person name="Ladd B."/>
            <person name="Jarett J.K."/>
            <person name="Geller-Mcgrath D.E."/>
            <person name="Sieber C.M.K."/>
            <person name="Emerson J.B."/>
            <person name="Anantharaman K."/>
            <person name="Thomas B.C."/>
            <person name="Malmstrom R."/>
            <person name="Stieglmeier M."/>
            <person name="Klingl A."/>
            <person name="Woyke T."/>
            <person name="Ryan C.M."/>
            <person name="Banfield J.F."/>
        </authorList>
    </citation>
    <scope>NUCLEOTIDE SEQUENCE [LARGE SCALE GENOMIC DNA]</scope>
</reference>
<evidence type="ECO:0000313" key="8">
    <source>
        <dbReference type="Proteomes" id="UP000231436"/>
    </source>
</evidence>
<evidence type="ECO:0000256" key="4">
    <source>
        <dbReference type="ARBA" id="ARBA00023136"/>
    </source>
</evidence>
<name>A0A2M8LHS9_9BACT</name>
<feature type="transmembrane region" description="Helical" evidence="5">
    <location>
        <begin position="173"/>
        <end position="194"/>
    </location>
</feature>
<dbReference type="Proteomes" id="UP000231436">
    <property type="component" value="Unassembled WGS sequence"/>
</dbReference>
<feature type="transmembrane region" description="Helical" evidence="5">
    <location>
        <begin position="131"/>
        <end position="153"/>
    </location>
</feature>
<gene>
    <name evidence="7" type="ORF">COV05_02290</name>
</gene>
<feature type="domain" description="O-antigen ligase-related" evidence="6">
    <location>
        <begin position="209"/>
        <end position="344"/>
    </location>
</feature>
<feature type="transmembrane region" description="Helical" evidence="5">
    <location>
        <begin position="389"/>
        <end position="406"/>
    </location>
</feature>
<feature type="transmembrane region" description="Helical" evidence="5">
    <location>
        <begin position="359"/>
        <end position="377"/>
    </location>
</feature>
<evidence type="ECO:0000256" key="3">
    <source>
        <dbReference type="ARBA" id="ARBA00022989"/>
    </source>
</evidence>
<evidence type="ECO:0000256" key="1">
    <source>
        <dbReference type="ARBA" id="ARBA00004141"/>
    </source>
</evidence>
<dbReference type="GO" id="GO:0016020">
    <property type="term" value="C:membrane"/>
    <property type="evidence" value="ECO:0007669"/>
    <property type="project" value="UniProtKB-SubCell"/>
</dbReference>
<comment type="subcellular location">
    <subcellularLocation>
        <location evidence="1">Membrane</location>
        <topology evidence="1">Multi-pass membrane protein</topology>
    </subcellularLocation>
</comment>
<dbReference type="AlphaFoldDB" id="A0A2M8LHS9"/>
<evidence type="ECO:0000256" key="5">
    <source>
        <dbReference type="SAM" id="Phobius"/>
    </source>
</evidence>